<organism evidence="7 8">
    <name type="scientific">Paenibacillus thiaminolyticus</name>
    <name type="common">Bacillus thiaminolyticus</name>
    <dbReference type="NCBI Taxonomy" id="49283"/>
    <lineage>
        <taxon>Bacteria</taxon>
        <taxon>Bacillati</taxon>
        <taxon>Bacillota</taxon>
        <taxon>Bacilli</taxon>
        <taxon>Bacillales</taxon>
        <taxon>Paenibacillaceae</taxon>
        <taxon>Paenibacillus</taxon>
    </lineage>
</organism>
<reference evidence="7 8" key="1">
    <citation type="submission" date="2018-09" db="EMBL/GenBank/DDBJ databases">
        <title>Paenibacillus SK2017-BO5.</title>
        <authorList>
            <person name="Piskunova J.V."/>
            <person name="Dubiley S.A."/>
            <person name="Severinov K.V."/>
        </authorList>
    </citation>
    <scope>NUCLEOTIDE SEQUENCE [LARGE SCALE GENOMIC DNA]</scope>
    <source>
        <strain evidence="7 8">BO5</strain>
    </source>
</reference>
<protein>
    <recommendedName>
        <fullName evidence="2">cysteine-S-conjugate beta-lyase</fullName>
        <ecNumber evidence="2">4.4.1.13</ecNumber>
    </recommendedName>
</protein>
<name>A0A3A3GCY5_PANTH</name>
<evidence type="ECO:0000313" key="8">
    <source>
        <dbReference type="Proteomes" id="UP000266177"/>
    </source>
</evidence>
<dbReference type="Gene3D" id="3.90.1150.10">
    <property type="entry name" value="Aspartate Aminotransferase, domain 1"/>
    <property type="match status" value="1"/>
</dbReference>
<keyword evidence="3" id="KW-0663">Pyridoxal phosphate</keyword>
<sequence>MEMQKFVDMYSVERRNTRCLKWDALEERFGDPNLVAMWVADMEFKAPKAVSEALVERAEHGVFGYSVTPDSYYEAYFNWQQKRHGIHLEKEWIRFSTGVVQELYNLVNIFTEEEDAVIIITPVYYPFHNAIKDTNRKLVRSELINEEGKYRIDFDDFEKQIVENNVKLFILCSPHNPVGRVWSEEELEAVLEICKKHHVFVIADEIHQDIMLGKRKFISALNVKNRTYCDNLLVVTAPSKTFNLACLLNAHTIIPDEKIREKYDQGIKTINQTEKSLMGQIAAEAAYTHGEEWVESLLEVIRHNFNYLKNELEKHAPKAIVTELEGTYLAWIDLRPYVNCEDTKEFIQDKCGLAIDFGEWFSDKCKGFVRLNMATDPKLVELGTQRVITELKKLEC</sequence>
<evidence type="ECO:0000259" key="6">
    <source>
        <dbReference type="Pfam" id="PF00155"/>
    </source>
</evidence>
<evidence type="ECO:0000256" key="2">
    <source>
        <dbReference type="ARBA" id="ARBA00012224"/>
    </source>
</evidence>
<proteinExistence type="inferred from homology"/>
<evidence type="ECO:0000256" key="1">
    <source>
        <dbReference type="ARBA" id="ARBA00001933"/>
    </source>
</evidence>
<dbReference type="InterPro" id="IPR027619">
    <property type="entry name" value="C-S_lyase_PatB-like"/>
</dbReference>
<comment type="similarity">
    <text evidence="5">Belongs to the class-II pyridoxal-phosphate-dependent aminotransferase family. MalY/PatB cystathionine beta-lyase subfamily.</text>
</comment>
<dbReference type="EC" id="4.4.1.13" evidence="2"/>
<dbReference type="OrthoDB" id="9802872at2"/>
<evidence type="ECO:0000256" key="3">
    <source>
        <dbReference type="ARBA" id="ARBA00022898"/>
    </source>
</evidence>
<keyword evidence="4" id="KW-0456">Lyase</keyword>
<dbReference type="PANTHER" id="PTHR43525:SF1">
    <property type="entry name" value="PROTEIN MALY"/>
    <property type="match status" value="1"/>
</dbReference>
<feature type="domain" description="Aminotransferase class I/classII large" evidence="6">
    <location>
        <begin position="46"/>
        <end position="381"/>
    </location>
</feature>
<dbReference type="GO" id="GO:0030170">
    <property type="term" value="F:pyridoxal phosphate binding"/>
    <property type="evidence" value="ECO:0007669"/>
    <property type="project" value="InterPro"/>
</dbReference>
<dbReference type="Pfam" id="PF00155">
    <property type="entry name" value="Aminotran_1_2"/>
    <property type="match status" value="1"/>
</dbReference>
<accession>A0A3A3GCY5</accession>
<dbReference type="Gene3D" id="3.40.640.10">
    <property type="entry name" value="Type I PLP-dependent aspartate aminotransferase-like (Major domain)"/>
    <property type="match status" value="1"/>
</dbReference>
<gene>
    <name evidence="7" type="ORF">DQX05_20590</name>
</gene>
<dbReference type="CDD" id="cd00609">
    <property type="entry name" value="AAT_like"/>
    <property type="match status" value="1"/>
</dbReference>
<dbReference type="GO" id="GO:0047804">
    <property type="term" value="F:cysteine-S-conjugate beta-lyase activity"/>
    <property type="evidence" value="ECO:0007669"/>
    <property type="project" value="UniProtKB-EC"/>
</dbReference>
<evidence type="ECO:0000256" key="4">
    <source>
        <dbReference type="ARBA" id="ARBA00023239"/>
    </source>
</evidence>
<comment type="cofactor">
    <cofactor evidence="1">
        <name>pyridoxal 5'-phosphate</name>
        <dbReference type="ChEBI" id="CHEBI:597326"/>
    </cofactor>
</comment>
<dbReference type="EMBL" id="QYZD01000022">
    <property type="protein sequence ID" value="RJG21622.1"/>
    <property type="molecule type" value="Genomic_DNA"/>
</dbReference>
<dbReference type="InterPro" id="IPR051798">
    <property type="entry name" value="Class-II_PLP-Dep_Aminotrans"/>
</dbReference>
<keyword evidence="7" id="KW-0032">Aminotransferase</keyword>
<dbReference type="RefSeq" id="WP_119795364.1">
    <property type="nucleotide sequence ID" value="NZ_QYZD01000022.1"/>
</dbReference>
<dbReference type="InterPro" id="IPR015422">
    <property type="entry name" value="PyrdxlP-dep_Trfase_small"/>
</dbReference>
<dbReference type="InterPro" id="IPR015424">
    <property type="entry name" value="PyrdxlP-dep_Trfase"/>
</dbReference>
<comment type="caution">
    <text evidence="7">The sequence shown here is derived from an EMBL/GenBank/DDBJ whole genome shotgun (WGS) entry which is preliminary data.</text>
</comment>
<keyword evidence="7" id="KW-0808">Transferase</keyword>
<dbReference type="NCBIfam" id="TIGR04350">
    <property type="entry name" value="C_S_lyase_PatB"/>
    <property type="match status" value="1"/>
</dbReference>
<dbReference type="Proteomes" id="UP000266177">
    <property type="component" value="Unassembled WGS sequence"/>
</dbReference>
<evidence type="ECO:0000256" key="5">
    <source>
        <dbReference type="ARBA" id="ARBA00037974"/>
    </source>
</evidence>
<dbReference type="SUPFAM" id="SSF53383">
    <property type="entry name" value="PLP-dependent transferases"/>
    <property type="match status" value="1"/>
</dbReference>
<dbReference type="InterPro" id="IPR015421">
    <property type="entry name" value="PyrdxlP-dep_Trfase_major"/>
</dbReference>
<evidence type="ECO:0000313" key="7">
    <source>
        <dbReference type="EMBL" id="RJG21622.1"/>
    </source>
</evidence>
<dbReference type="AlphaFoldDB" id="A0A3A3GCY5"/>
<dbReference type="GO" id="GO:0008483">
    <property type="term" value="F:transaminase activity"/>
    <property type="evidence" value="ECO:0007669"/>
    <property type="project" value="UniProtKB-KW"/>
</dbReference>
<dbReference type="InterPro" id="IPR004839">
    <property type="entry name" value="Aminotransferase_I/II_large"/>
</dbReference>
<dbReference type="PANTHER" id="PTHR43525">
    <property type="entry name" value="PROTEIN MALY"/>
    <property type="match status" value="1"/>
</dbReference>